<evidence type="ECO:0000256" key="5">
    <source>
        <dbReference type="ARBA" id="ARBA00022989"/>
    </source>
</evidence>
<dbReference type="NCBIfam" id="TIGR01194">
    <property type="entry name" value="cyc_pep_trnsptr"/>
    <property type="match status" value="1"/>
</dbReference>
<evidence type="ECO:0000259" key="8">
    <source>
        <dbReference type="PROSITE" id="PS50893"/>
    </source>
</evidence>
<name>A0A2T1GA03_9CYAN</name>
<dbReference type="InterPro" id="IPR011527">
    <property type="entry name" value="ABC1_TM_dom"/>
</dbReference>
<dbReference type="AlphaFoldDB" id="A0A2T1GA03"/>
<evidence type="ECO:0000259" key="9">
    <source>
        <dbReference type="PROSITE" id="PS50929"/>
    </source>
</evidence>
<dbReference type="GO" id="GO:0140359">
    <property type="term" value="F:ABC-type transporter activity"/>
    <property type="evidence" value="ECO:0007669"/>
    <property type="project" value="InterPro"/>
</dbReference>
<dbReference type="SUPFAM" id="SSF90123">
    <property type="entry name" value="ABC transporter transmembrane region"/>
    <property type="match status" value="1"/>
</dbReference>
<comment type="subcellular location">
    <subcellularLocation>
        <location evidence="1">Cell membrane</location>
        <topology evidence="1">Multi-pass membrane protein</topology>
    </subcellularLocation>
</comment>
<feature type="transmembrane region" description="Helical" evidence="7">
    <location>
        <begin position="125"/>
        <end position="145"/>
    </location>
</feature>
<dbReference type="GO" id="GO:1904680">
    <property type="term" value="F:peptide transmembrane transporter activity"/>
    <property type="evidence" value="ECO:0007669"/>
    <property type="project" value="InterPro"/>
</dbReference>
<dbReference type="InterPro" id="IPR039421">
    <property type="entry name" value="Type_1_exporter"/>
</dbReference>
<evidence type="ECO:0000313" key="10">
    <source>
        <dbReference type="EMBL" id="PSB54079.1"/>
    </source>
</evidence>
<evidence type="ECO:0000256" key="4">
    <source>
        <dbReference type="ARBA" id="ARBA00022840"/>
    </source>
</evidence>
<evidence type="ECO:0000256" key="6">
    <source>
        <dbReference type="ARBA" id="ARBA00023136"/>
    </source>
</evidence>
<dbReference type="Gene3D" id="1.20.1560.10">
    <property type="entry name" value="ABC transporter type 1, transmembrane domain"/>
    <property type="match status" value="1"/>
</dbReference>
<evidence type="ECO:0000256" key="2">
    <source>
        <dbReference type="ARBA" id="ARBA00022692"/>
    </source>
</evidence>
<dbReference type="Proteomes" id="UP000238937">
    <property type="component" value="Unassembled WGS sequence"/>
</dbReference>
<dbReference type="CDD" id="cd03228">
    <property type="entry name" value="ABCC_MRP_Like"/>
    <property type="match status" value="1"/>
</dbReference>
<dbReference type="InterPro" id="IPR017871">
    <property type="entry name" value="ABC_transporter-like_CS"/>
</dbReference>
<dbReference type="SMART" id="SM00382">
    <property type="entry name" value="AAA"/>
    <property type="match status" value="1"/>
</dbReference>
<dbReference type="PROSITE" id="PS50893">
    <property type="entry name" value="ABC_TRANSPORTER_2"/>
    <property type="match status" value="1"/>
</dbReference>
<dbReference type="InterPro" id="IPR027417">
    <property type="entry name" value="P-loop_NTPase"/>
</dbReference>
<feature type="domain" description="ABC transmembrane type-1" evidence="9">
    <location>
        <begin position="12"/>
        <end position="295"/>
    </location>
</feature>
<dbReference type="Pfam" id="PF00005">
    <property type="entry name" value="ABC_tran"/>
    <property type="match status" value="1"/>
</dbReference>
<feature type="transmembrane region" description="Helical" evidence="7">
    <location>
        <begin position="56"/>
        <end position="80"/>
    </location>
</feature>
<dbReference type="OrthoDB" id="846150at2"/>
<dbReference type="RefSeq" id="WP_106308364.1">
    <property type="nucleotide sequence ID" value="NZ_PVWO01000284.1"/>
</dbReference>
<feature type="transmembrane region" description="Helical" evidence="7">
    <location>
        <begin position="12"/>
        <end position="36"/>
    </location>
</feature>
<feature type="transmembrane region" description="Helical" evidence="7">
    <location>
        <begin position="235"/>
        <end position="258"/>
    </location>
</feature>
<keyword evidence="11" id="KW-1185">Reference proteome</keyword>
<evidence type="ECO:0000256" key="7">
    <source>
        <dbReference type="SAM" id="Phobius"/>
    </source>
</evidence>
<keyword evidence="2 7" id="KW-0812">Transmembrane</keyword>
<comment type="caution">
    <text evidence="10">The sequence shown here is derived from an EMBL/GenBank/DDBJ whole genome shotgun (WGS) entry which is preliminary data.</text>
</comment>
<evidence type="ECO:0000256" key="3">
    <source>
        <dbReference type="ARBA" id="ARBA00022741"/>
    </source>
</evidence>
<proteinExistence type="predicted"/>
<gene>
    <name evidence="10" type="ORF">C7B77_19045</name>
</gene>
<organism evidence="10 11">
    <name type="scientific">Chamaesiphon polymorphus CCALA 037</name>
    <dbReference type="NCBI Taxonomy" id="2107692"/>
    <lineage>
        <taxon>Bacteria</taxon>
        <taxon>Bacillati</taxon>
        <taxon>Cyanobacteriota</taxon>
        <taxon>Cyanophyceae</taxon>
        <taxon>Gomontiellales</taxon>
        <taxon>Chamaesiphonaceae</taxon>
        <taxon>Chamaesiphon</taxon>
    </lineage>
</organism>
<dbReference type="Pfam" id="PF00664">
    <property type="entry name" value="ABC_membrane"/>
    <property type="match status" value="1"/>
</dbReference>
<feature type="domain" description="ABC transporter" evidence="8">
    <location>
        <begin position="333"/>
        <end position="538"/>
    </location>
</feature>
<dbReference type="InterPro" id="IPR003439">
    <property type="entry name" value="ABC_transporter-like_ATP-bd"/>
</dbReference>
<keyword evidence="4 10" id="KW-0067">ATP-binding</keyword>
<dbReference type="InterPro" id="IPR003593">
    <property type="entry name" value="AAA+_ATPase"/>
</dbReference>
<dbReference type="InterPro" id="IPR036640">
    <property type="entry name" value="ABC1_TM_sf"/>
</dbReference>
<feature type="transmembrane region" description="Helical" evidence="7">
    <location>
        <begin position="151"/>
        <end position="172"/>
    </location>
</feature>
<dbReference type="GO" id="GO:0005886">
    <property type="term" value="C:plasma membrane"/>
    <property type="evidence" value="ECO:0007669"/>
    <property type="project" value="UniProtKB-SubCell"/>
</dbReference>
<evidence type="ECO:0000256" key="1">
    <source>
        <dbReference type="ARBA" id="ARBA00004651"/>
    </source>
</evidence>
<accession>A0A2T1GA03</accession>
<dbReference type="PROSITE" id="PS50929">
    <property type="entry name" value="ABC_TM1F"/>
    <property type="match status" value="1"/>
</dbReference>
<dbReference type="Gene3D" id="3.40.50.300">
    <property type="entry name" value="P-loop containing nucleotide triphosphate hydrolases"/>
    <property type="match status" value="1"/>
</dbReference>
<dbReference type="GO" id="GO:0015833">
    <property type="term" value="P:peptide transport"/>
    <property type="evidence" value="ECO:0007669"/>
    <property type="project" value="InterPro"/>
</dbReference>
<keyword evidence="6 7" id="KW-0472">Membrane</keyword>
<dbReference type="PANTHER" id="PTHR24221">
    <property type="entry name" value="ATP-BINDING CASSETTE SUB-FAMILY B"/>
    <property type="match status" value="1"/>
</dbReference>
<dbReference type="EMBL" id="PVWO01000284">
    <property type="protein sequence ID" value="PSB54079.1"/>
    <property type="molecule type" value="Genomic_DNA"/>
</dbReference>
<evidence type="ECO:0000313" key="11">
    <source>
        <dbReference type="Proteomes" id="UP000238937"/>
    </source>
</evidence>
<dbReference type="GO" id="GO:0005524">
    <property type="term" value="F:ATP binding"/>
    <property type="evidence" value="ECO:0007669"/>
    <property type="project" value="UniProtKB-KW"/>
</dbReference>
<dbReference type="PROSITE" id="PS00211">
    <property type="entry name" value="ABC_TRANSPORTER_1"/>
    <property type="match status" value="1"/>
</dbReference>
<dbReference type="InterPro" id="IPR005898">
    <property type="entry name" value="Cyc_pep_transpt_SyrD/YojI"/>
</dbReference>
<dbReference type="SUPFAM" id="SSF52540">
    <property type="entry name" value="P-loop containing nucleoside triphosphate hydrolases"/>
    <property type="match status" value="1"/>
</dbReference>
<dbReference type="GO" id="GO:0016887">
    <property type="term" value="F:ATP hydrolysis activity"/>
    <property type="evidence" value="ECO:0007669"/>
    <property type="project" value="InterPro"/>
</dbReference>
<keyword evidence="5 7" id="KW-1133">Transmembrane helix</keyword>
<dbReference type="GO" id="GO:0034040">
    <property type="term" value="F:ATPase-coupled lipid transmembrane transporter activity"/>
    <property type="evidence" value="ECO:0007669"/>
    <property type="project" value="TreeGrafter"/>
</dbReference>
<keyword evidence="3" id="KW-0547">Nucleotide-binding</keyword>
<dbReference type="PANTHER" id="PTHR24221:SF654">
    <property type="entry name" value="ATP-BINDING CASSETTE SUB-FAMILY B MEMBER 6"/>
    <property type="match status" value="1"/>
</dbReference>
<reference evidence="10 11" key="1">
    <citation type="submission" date="2018-03" db="EMBL/GenBank/DDBJ databases">
        <title>The ancient ancestry and fast evolution of plastids.</title>
        <authorList>
            <person name="Moore K.R."/>
            <person name="Magnabosco C."/>
            <person name="Momper L."/>
            <person name="Gold D.A."/>
            <person name="Bosak T."/>
            <person name="Fournier G.P."/>
        </authorList>
    </citation>
    <scope>NUCLEOTIDE SEQUENCE [LARGE SCALE GENOMIC DNA]</scope>
    <source>
        <strain evidence="10 11">CCALA 037</strain>
    </source>
</reference>
<sequence>MNLIEFLLKAAWMSVVAAAITGSISGMGSAAAIALINRSISQITPQNPQAPQELLWGFLGLVTVVLVTNLISQFLLVQLAQDAIYKLRLRISGWILASPLQHLEELGTNRLLTTLTEDIQSISSAVFSVPTLCVNAAIVVASFAYLGWLSIWVLLGTLAFMALSIALVQVLINQAVRLFTEAREENDALMKHFQAITDGIKELKLHSQRREEFLQEDLQTTAANLRNYRIGSQRAISLSGGIGELSFFMLLGLLVYGLPYIQTVSSELLSGYVLTISYLMRPIGNTLAILPNLSQAGVALRKIDTLGLSLASRAETQARTTTSPDRFKQIEIRQATHIYQLAGEEKTFTLGPIDLTIEPGELIFIVGGNGSGKSTLAKLITGLYAPDSGEVRLDGTVVDDLHRELYRQLFSTVFADFYLFDRFVGLQLDDGDAQAKMYLEKLQLTHKVSIADGKLSTTALSQGQRKRLALLTAYLEDRPIYLFDEWAADQDPFFREIFYQQLLPELKQRGKAILVISHDDRYFHLADRLLKLDYGKIVGGE</sequence>
<protein>
    <submittedName>
        <fullName evidence="10">ABC transporter ATP-binding protein</fullName>
    </submittedName>
</protein>